<proteinExistence type="predicted"/>
<dbReference type="Pfam" id="PF08241">
    <property type="entry name" value="Methyltransf_11"/>
    <property type="match status" value="1"/>
</dbReference>
<sequence>MKNWVNAMGPASLTSERLSVMNRLMNENIFPEEYFRRADESPDGNFYLAPRFVAHIDPETIEALTRFYREFVPLKADVLDLMSSWISHLPEDQALGRVAGLGMNQEELAGNPRLTEYLVHDLNHDPELPYTPGSFDRVLISVSIQYLVNPVQVLRSVRSIMRPAGQIAIAMSHRCFPTKAIAAFQALSSKERVELVSAFLFEAGFEEIRFVDQSPAMGDPLWILVGTAPSESNA</sequence>
<evidence type="ECO:0000313" key="2">
    <source>
        <dbReference type="EMBL" id="SUZ88903.1"/>
    </source>
</evidence>
<dbReference type="PANTHER" id="PTHR43036:SF2">
    <property type="entry name" value="OS04G0481300 PROTEIN"/>
    <property type="match status" value="1"/>
</dbReference>
<dbReference type="AlphaFoldDB" id="A0A381RIF7"/>
<organism evidence="2">
    <name type="scientific">marine metagenome</name>
    <dbReference type="NCBI Taxonomy" id="408172"/>
    <lineage>
        <taxon>unclassified sequences</taxon>
        <taxon>metagenomes</taxon>
        <taxon>ecological metagenomes</taxon>
    </lineage>
</organism>
<name>A0A381RIF7_9ZZZZ</name>
<feature type="domain" description="Methyltransferase type 11" evidence="1">
    <location>
        <begin position="109"/>
        <end position="169"/>
    </location>
</feature>
<reference evidence="2" key="1">
    <citation type="submission" date="2018-05" db="EMBL/GenBank/DDBJ databases">
        <authorList>
            <person name="Lanie J.A."/>
            <person name="Ng W.-L."/>
            <person name="Kazmierczak K.M."/>
            <person name="Andrzejewski T.M."/>
            <person name="Davidsen T.M."/>
            <person name="Wayne K.J."/>
            <person name="Tettelin H."/>
            <person name="Glass J.I."/>
            <person name="Rusch D."/>
            <person name="Podicherti R."/>
            <person name="Tsui H.-C.T."/>
            <person name="Winkler M.E."/>
        </authorList>
    </citation>
    <scope>NUCLEOTIDE SEQUENCE</scope>
</reference>
<dbReference type="InterPro" id="IPR013216">
    <property type="entry name" value="Methyltransf_11"/>
</dbReference>
<evidence type="ECO:0000259" key="1">
    <source>
        <dbReference type="Pfam" id="PF08241"/>
    </source>
</evidence>
<dbReference type="Gene3D" id="3.40.50.150">
    <property type="entry name" value="Vaccinia Virus protein VP39"/>
    <property type="match status" value="1"/>
</dbReference>
<dbReference type="EMBL" id="UINC01001793">
    <property type="protein sequence ID" value="SUZ88903.1"/>
    <property type="molecule type" value="Genomic_DNA"/>
</dbReference>
<accession>A0A381RIF7</accession>
<dbReference type="InterPro" id="IPR029063">
    <property type="entry name" value="SAM-dependent_MTases_sf"/>
</dbReference>
<dbReference type="PANTHER" id="PTHR43036">
    <property type="entry name" value="OSJNBB0011N17.9 PROTEIN"/>
    <property type="match status" value="1"/>
</dbReference>
<gene>
    <name evidence="2" type="ORF">METZ01_LOCUS41757</name>
</gene>
<dbReference type="SUPFAM" id="SSF53335">
    <property type="entry name" value="S-adenosyl-L-methionine-dependent methyltransferases"/>
    <property type="match status" value="1"/>
</dbReference>
<dbReference type="GO" id="GO:0008757">
    <property type="term" value="F:S-adenosylmethionine-dependent methyltransferase activity"/>
    <property type="evidence" value="ECO:0007669"/>
    <property type="project" value="InterPro"/>
</dbReference>
<protein>
    <recommendedName>
        <fullName evidence="1">Methyltransferase type 11 domain-containing protein</fullName>
    </recommendedName>
</protein>